<evidence type="ECO:0000256" key="2">
    <source>
        <dbReference type="ARBA" id="ARBA00007603"/>
    </source>
</evidence>
<keyword evidence="9" id="KW-0175">Coiled coil</keyword>
<evidence type="ECO:0000259" key="11">
    <source>
        <dbReference type="Pfam" id="PF12022"/>
    </source>
</evidence>
<dbReference type="Proteomes" id="UP001168821">
    <property type="component" value="Unassembled WGS sequence"/>
</dbReference>
<keyword evidence="7" id="KW-0472">Membrane</keyword>
<evidence type="ECO:0000256" key="5">
    <source>
        <dbReference type="ARBA" id="ARBA00022927"/>
    </source>
</evidence>
<comment type="similarity">
    <text evidence="2">Belongs to the COG2 family.</text>
</comment>
<dbReference type="Pfam" id="PF12022">
    <property type="entry name" value="COG2_C"/>
    <property type="match status" value="1"/>
</dbReference>
<dbReference type="GO" id="GO:0006891">
    <property type="term" value="P:intra-Golgi vesicle-mediated transport"/>
    <property type="evidence" value="ECO:0007669"/>
    <property type="project" value="TreeGrafter"/>
</dbReference>
<keyword evidence="5" id="KW-0653">Protein transport</keyword>
<organism evidence="12 13">
    <name type="scientific">Zophobas morio</name>
    <dbReference type="NCBI Taxonomy" id="2755281"/>
    <lineage>
        <taxon>Eukaryota</taxon>
        <taxon>Metazoa</taxon>
        <taxon>Ecdysozoa</taxon>
        <taxon>Arthropoda</taxon>
        <taxon>Hexapoda</taxon>
        <taxon>Insecta</taxon>
        <taxon>Pterygota</taxon>
        <taxon>Neoptera</taxon>
        <taxon>Endopterygota</taxon>
        <taxon>Coleoptera</taxon>
        <taxon>Polyphaga</taxon>
        <taxon>Cucujiformia</taxon>
        <taxon>Tenebrionidae</taxon>
        <taxon>Zophobas</taxon>
    </lineage>
</organism>
<evidence type="ECO:0000256" key="4">
    <source>
        <dbReference type="ARBA" id="ARBA00022448"/>
    </source>
</evidence>
<dbReference type="GO" id="GO:0017119">
    <property type="term" value="C:Golgi transport complex"/>
    <property type="evidence" value="ECO:0007669"/>
    <property type="project" value="TreeGrafter"/>
</dbReference>
<dbReference type="InterPro" id="IPR024602">
    <property type="entry name" value="COG_su2_N"/>
</dbReference>
<evidence type="ECO:0000256" key="6">
    <source>
        <dbReference type="ARBA" id="ARBA00023034"/>
    </source>
</evidence>
<protein>
    <recommendedName>
        <fullName evidence="3">Conserved oligomeric Golgi complex subunit 2</fullName>
    </recommendedName>
    <alternativeName>
        <fullName evidence="8">Component of oligomeric Golgi complex 2</fullName>
    </alternativeName>
</protein>
<feature type="domain" description="COG complex component COG2 C-terminal" evidence="11">
    <location>
        <begin position="347"/>
        <end position="643"/>
    </location>
</feature>
<keyword evidence="4" id="KW-0813">Transport</keyword>
<evidence type="ECO:0000256" key="1">
    <source>
        <dbReference type="ARBA" id="ARBA00004395"/>
    </source>
</evidence>
<comment type="caution">
    <text evidence="12">The sequence shown here is derived from an EMBL/GenBank/DDBJ whole genome shotgun (WGS) entry which is preliminary data.</text>
</comment>
<dbReference type="PANTHER" id="PTHR12961:SF0">
    <property type="entry name" value="CONSERVED OLIGOMERIC GOLGI COMPLEX SUBUNIT 2"/>
    <property type="match status" value="1"/>
</dbReference>
<evidence type="ECO:0000256" key="8">
    <source>
        <dbReference type="ARBA" id="ARBA00031344"/>
    </source>
</evidence>
<keyword evidence="6" id="KW-0333">Golgi apparatus</keyword>
<evidence type="ECO:0000256" key="9">
    <source>
        <dbReference type="SAM" id="Coils"/>
    </source>
</evidence>
<dbReference type="EMBL" id="JALNTZ010000010">
    <property type="protein sequence ID" value="KAJ3639766.1"/>
    <property type="molecule type" value="Genomic_DNA"/>
</dbReference>
<keyword evidence="13" id="KW-1185">Reference proteome</keyword>
<evidence type="ECO:0000313" key="12">
    <source>
        <dbReference type="EMBL" id="KAJ3639766.1"/>
    </source>
</evidence>
<dbReference type="GO" id="GO:0007030">
    <property type="term" value="P:Golgi organization"/>
    <property type="evidence" value="ECO:0007669"/>
    <property type="project" value="InterPro"/>
</dbReference>
<evidence type="ECO:0000313" key="13">
    <source>
        <dbReference type="Proteomes" id="UP001168821"/>
    </source>
</evidence>
<feature type="domain" description="Conserved oligomeric Golgi complex subunit 2 N-terminal" evidence="10">
    <location>
        <begin position="10"/>
        <end position="79"/>
    </location>
</feature>
<feature type="coiled-coil region" evidence="9">
    <location>
        <begin position="33"/>
        <end position="103"/>
    </location>
</feature>
<dbReference type="InterPro" id="IPR024603">
    <property type="entry name" value="COG_complex_COG2_C"/>
</dbReference>
<comment type="subcellular location">
    <subcellularLocation>
        <location evidence="1">Golgi apparatus membrane</location>
        <topology evidence="1">Peripheral membrane protein</topology>
    </subcellularLocation>
</comment>
<accession>A0AA38HLP0</accession>
<dbReference type="InterPro" id="IPR009316">
    <property type="entry name" value="COG2"/>
</dbReference>
<dbReference type="Pfam" id="PF06148">
    <property type="entry name" value="COG2_N"/>
    <property type="match status" value="1"/>
</dbReference>
<evidence type="ECO:0000256" key="7">
    <source>
        <dbReference type="ARBA" id="ARBA00023136"/>
    </source>
</evidence>
<dbReference type="AlphaFoldDB" id="A0AA38HLP0"/>
<reference evidence="12" key="1">
    <citation type="journal article" date="2023" name="G3 (Bethesda)">
        <title>Whole genome assemblies of Zophobas morio and Tenebrio molitor.</title>
        <authorList>
            <person name="Kaur S."/>
            <person name="Stinson S.A."/>
            <person name="diCenzo G.C."/>
        </authorList>
    </citation>
    <scope>NUCLEOTIDE SEQUENCE</scope>
    <source>
        <strain evidence="12">QUZm001</strain>
    </source>
</reference>
<gene>
    <name evidence="12" type="ORF">Zmor_003106</name>
</gene>
<dbReference type="GO" id="GO:0000139">
    <property type="term" value="C:Golgi membrane"/>
    <property type="evidence" value="ECO:0007669"/>
    <property type="project" value="UniProtKB-SubCell"/>
</dbReference>
<evidence type="ECO:0000259" key="10">
    <source>
        <dbReference type="Pfam" id="PF06148"/>
    </source>
</evidence>
<dbReference type="PANTHER" id="PTHR12961">
    <property type="entry name" value="CONSERVED OLIGOMERIC GOLGI COMPLEX COMPONENT 2"/>
    <property type="match status" value="1"/>
</dbReference>
<proteinExistence type="inferred from homology"/>
<sequence length="670" mass="77528">MDSAEQIVWKESFFKDNFNVDHCLSKYTLKSDLETLRSDLKNYGNELHQQMAEILKTETEAIVNLAEYLTNLSSKIDDLSLPISQLREEIKMLYDLIKTAQESYYVTLESIKNNNSRRNYLNLKFGIITSALYINEMIKSHQEDLFDDSIILERAVNKYSFEFNYLEAFGLAADIEEISFVGKKLTDMVNKIFLKSVKNHELDVILRCLRMYDNLGEQKEAEKTYQVNIVRPALKNVFTETYLETCNQDVNRLYAEALEFIDSKLVILLEVLKKSGELKSFNFILNSFWVEVDKLSRDGLPYITAPGNPELFQKRFKSTWNFLQKIAAKCGEENLIYTNKSFQDHIKRFNLPVYFEIRFQQIAGQFESDAIVKAGSKAYIGDNEIKCRLKITLGLWKALLRSFSNEVFINNLADQFLKLSMLLLARYLKWFDVALKEYNFFPDGGDAWEDFIINSIGDLNIIQDRIGFKSDDLELISNTIYSIMPTHTKSLLVKVFQTNTNQICNTISKLQNNLIGIKSSESLSQLQSVAAIPRLYRRTNKSAPKEASNYMVEALQPILKFHNKFKTNMKNEVQVILDTVVLNNTKQYQSLVEDVLRSVCKTEESLRRLKNRNTQISETVSDAEGSDTMSDEMKIREQIKLDVCYFVDKLNPLAMEKSRSTLNKLKTQTC</sequence>
<name>A0AA38HLP0_9CUCU</name>
<dbReference type="GO" id="GO:0015031">
    <property type="term" value="P:protein transport"/>
    <property type="evidence" value="ECO:0007669"/>
    <property type="project" value="UniProtKB-KW"/>
</dbReference>
<evidence type="ECO:0000256" key="3">
    <source>
        <dbReference type="ARBA" id="ARBA00020977"/>
    </source>
</evidence>